<protein>
    <recommendedName>
        <fullName evidence="5">NfeD family protein</fullName>
    </recommendedName>
</protein>
<evidence type="ECO:0000256" key="1">
    <source>
        <dbReference type="SAM" id="MobiDB-lite"/>
    </source>
</evidence>
<feature type="transmembrane region" description="Helical" evidence="2">
    <location>
        <begin position="53"/>
        <end position="71"/>
    </location>
</feature>
<keyword evidence="2" id="KW-0812">Transmembrane</keyword>
<feature type="region of interest" description="Disordered" evidence="1">
    <location>
        <begin position="86"/>
        <end position="110"/>
    </location>
</feature>
<accession>A0ABT5TDH1</accession>
<evidence type="ECO:0008006" key="5">
    <source>
        <dbReference type="Google" id="ProtNLM"/>
    </source>
</evidence>
<proteinExistence type="predicted"/>
<reference evidence="3" key="1">
    <citation type="submission" date="2023-02" db="EMBL/GenBank/DDBJ databases">
        <title>Description of Roseinatronobacter alkalisoli sp. nov., an alkaliphilic bacerium isolated from soda soil.</title>
        <authorList>
            <person name="Wei W."/>
        </authorList>
    </citation>
    <scope>NUCLEOTIDE SEQUENCE</scope>
    <source>
        <strain evidence="3">HJB301</strain>
    </source>
</reference>
<feature type="transmembrane region" description="Helical" evidence="2">
    <location>
        <begin position="6"/>
        <end position="22"/>
    </location>
</feature>
<evidence type="ECO:0000313" key="3">
    <source>
        <dbReference type="EMBL" id="MDD7973165.1"/>
    </source>
</evidence>
<gene>
    <name evidence="3" type="ORF">PUT78_18935</name>
</gene>
<feature type="transmembrane region" description="Helical" evidence="2">
    <location>
        <begin position="29"/>
        <end position="47"/>
    </location>
</feature>
<keyword evidence="4" id="KW-1185">Reference proteome</keyword>
<keyword evidence="2" id="KW-1133">Transmembrane helix</keyword>
<keyword evidence="2" id="KW-0472">Membrane</keyword>
<dbReference type="EMBL" id="JAQZSM010000026">
    <property type="protein sequence ID" value="MDD7973165.1"/>
    <property type="molecule type" value="Genomic_DNA"/>
</dbReference>
<evidence type="ECO:0000313" key="4">
    <source>
        <dbReference type="Proteomes" id="UP001431784"/>
    </source>
</evidence>
<dbReference type="RefSeq" id="WP_274353835.1">
    <property type="nucleotide sequence ID" value="NZ_JAQZSM010000026.1"/>
</dbReference>
<organism evidence="3 4">
    <name type="scientific">Roseinatronobacter alkalisoli</name>
    <dbReference type="NCBI Taxonomy" id="3028235"/>
    <lineage>
        <taxon>Bacteria</taxon>
        <taxon>Pseudomonadati</taxon>
        <taxon>Pseudomonadota</taxon>
        <taxon>Alphaproteobacteria</taxon>
        <taxon>Rhodobacterales</taxon>
        <taxon>Paracoccaceae</taxon>
        <taxon>Roseinatronobacter</taxon>
    </lineage>
</organism>
<dbReference type="Proteomes" id="UP001431784">
    <property type="component" value="Unassembled WGS sequence"/>
</dbReference>
<evidence type="ECO:0000256" key="2">
    <source>
        <dbReference type="SAM" id="Phobius"/>
    </source>
</evidence>
<comment type="caution">
    <text evidence="3">The sequence shown here is derived from an EMBL/GenBank/DDBJ whole genome shotgun (WGS) entry which is preliminary data.</text>
</comment>
<name>A0ABT5TDH1_9RHOB</name>
<sequence length="110" mass="12082">MENLGLPDWMIWGIIAVILLIAEMMTTVYVALGFALGAVAVAALVWLMPGLPVLVQALIWAALGLVVWLGLSRWNAAWRKSHRDINDFDSLDSLPKSDRRKSAPPDGTQD</sequence>